<protein>
    <submittedName>
        <fullName evidence="2">Sugar phosphate isomerase/epimerase family protein</fullName>
    </submittedName>
</protein>
<feature type="domain" description="Xylose isomerase-like TIM barrel" evidence="1">
    <location>
        <begin position="34"/>
        <end position="289"/>
    </location>
</feature>
<name>A0AAU7CFB5_9BACT</name>
<evidence type="ECO:0000259" key="1">
    <source>
        <dbReference type="Pfam" id="PF01261"/>
    </source>
</evidence>
<reference evidence="2" key="1">
    <citation type="submission" date="2024-05" db="EMBL/GenBank/DDBJ databases">
        <title>Planctomycetes of the genus Singulisphaera possess chitinolytic capabilities.</title>
        <authorList>
            <person name="Ivanova A."/>
        </authorList>
    </citation>
    <scope>NUCLEOTIDE SEQUENCE</scope>
    <source>
        <strain evidence="2">Ch08T</strain>
    </source>
</reference>
<accession>A0AAU7CFB5</accession>
<dbReference type="Gene3D" id="3.20.20.150">
    <property type="entry name" value="Divalent-metal-dependent TIM barrel enzymes"/>
    <property type="match status" value="1"/>
</dbReference>
<dbReference type="Pfam" id="PF01261">
    <property type="entry name" value="AP_endonuc_2"/>
    <property type="match status" value="1"/>
</dbReference>
<keyword evidence="2" id="KW-0413">Isomerase</keyword>
<sequence length="298" mass="33031">MQKIQHPFATDEFRMKLAFSTNAYLRFPFDEAAERIKSFGYEGLELMADVPHAWPAGLLEGPKRAILAALERNDLAFSNVNAFMMNAINDARQPYWYPSFIEPDPHYRSVRIDHTRRALSLCAELGAPHITTEPGGPLAPGQTRAEAIDLFVEVLKPLAEHAHNLGVLLLIEPEPGLLLETSDQYLEVAERVNAPSIGLNYDVGHAYCVSEDIPQAIAKLAPQIRHYHLEDIAATRVHHHMVPGTGAIDFPEVFAAIRKTGYDGWLTVELYPFGDDPDAAARGAFEFLSPLMAPPRGA</sequence>
<dbReference type="EMBL" id="CP155447">
    <property type="protein sequence ID" value="XBH03840.1"/>
    <property type="molecule type" value="Genomic_DNA"/>
</dbReference>
<proteinExistence type="predicted"/>
<dbReference type="InterPro" id="IPR036237">
    <property type="entry name" value="Xyl_isomerase-like_sf"/>
</dbReference>
<dbReference type="InterPro" id="IPR050312">
    <property type="entry name" value="IolE/XylAMocC-like"/>
</dbReference>
<dbReference type="InterPro" id="IPR013022">
    <property type="entry name" value="Xyl_isomerase-like_TIM-brl"/>
</dbReference>
<dbReference type="GO" id="GO:0016853">
    <property type="term" value="F:isomerase activity"/>
    <property type="evidence" value="ECO:0007669"/>
    <property type="project" value="UniProtKB-KW"/>
</dbReference>
<dbReference type="RefSeq" id="WP_406696582.1">
    <property type="nucleotide sequence ID" value="NZ_CP155447.1"/>
</dbReference>
<gene>
    <name evidence="2" type="ORF">V5E97_36920</name>
</gene>
<dbReference type="PANTHER" id="PTHR12110">
    <property type="entry name" value="HYDROXYPYRUVATE ISOMERASE"/>
    <property type="match status" value="1"/>
</dbReference>
<dbReference type="AlphaFoldDB" id="A0AAU7CFB5"/>
<organism evidence="2">
    <name type="scientific">Singulisphaera sp. Ch08</name>
    <dbReference type="NCBI Taxonomy" id="3120278"/>
    <lineage>
        <taxon>Bacteria</taxon>
        <taxon>Pseudomonadati</taxon>
        <taxon>Planctomycetota</taxon>
        <taxon>Planctomycetia</taxon>
        <taxon>Isosphaerales</taxon>
        <taxon>Isosphaeraceae</taxon>
        <taxon>Singulisphaera</taxon>
    </lineage>
</organism>
<dbReference type="SUPFAM" id="SSF51658">
    <property type="entry name" value="Xylose isomerase-like"/>
    <property type="match status" value="1"/>
</dbReference>
<evidence type="ECO:0000313" key="2">
    <source>
        <dbReference type="EMBL" id="XBH03840.1"/>
    </source>
</evidence>